<comment type="caution">
    <text evidence="2">The sequence shown here is derived from an EMBL/GenBank/DDBJ whole genome shotgun (WGS) entry which is preliminary data.</text>
</comment>
<keyword evidence="3" id="KW-1185">Reference proteome</keyword>
<evidence type="ECO:0000313" key="3">
    <source>
        <dbReference type="Proteomes" id="UP001519332"/>
    </source>
</evidence>
<organism evidence="2 3">
    <name type="scientific">Kibdelosporangium banguiense</name>
    <dbReference type="NCBI Taxonomy" id="1365924"/>
    <lineage>
        <taxon>Bacteria</taxon>
        <taxon>Bacillati</taxon>
        <taxon>Actinomycetota</taxon>
        <taxon>Actinomycetes</taxon>
        <taxon>Pseudonocardiales</taxon>
        <taxon>Pseudonocardiaceae</taxon>
        <taxon>Kibdelosporangium</taxon>
    </lineage>
</organism>
<evidence type="ECO:0000256" key="1">
    <source>
        <dbReference type="SAM" id="MobiDB-lite"/>
    </source>
</evidence>
<evidence type="ECO:0000313" key="2">
    <source>
        <dbReference type="EMBL" id="MBP2323922.1"/>
    </source>
</evidence>
<reference evidence="2 3" key="1">
    <citation type="submission" date="2021-03" db="EMBL/GenBank/DDBJ databases">
        <title>Sequencing the genomes of 1000 actinobacteria strains.</title>
        <authorList>
            <person name="Klenk H.-P."/>
        </authorList>
    </citation>
    <scope>NUCLEOTIDE SEQUENCE [LARGE SCALE GENOMIC DNA]</scope>
    <source>
        <strain evidence="2 3">DSM 46670</strain>
    </source>
</reference>
<feature type="compositionally biased region" description="Basic and acidic residues" evidence="1">
    <location>
        <begin position="42"/>
        <end position="58"/>
    </location>
</feature>
<accession>A0ABS4THK9</accession>
<dbReference type="Proteomes" id="UP001519332">
    <property type="component" value="Unassembled WGS sequence"/>
</dbReference>
<proteinExistence type="predicted"/>
<feature type="region of interest" description="Disordered" evidence="1">
    <location>
        <begin position="27"/>
        <end position="58"/>
    </location>
</feature>
<protein>
    <submittedName>
        <fullName evidence="2">Uncharacterized protein</fullName>
    </submittedName>
</protein>
<gene>
    <name evidence="2" type="ORF">JOF56_004307</name>
</gene>
<sequence length="58" mass="6815">MGFKEFMERRAEEYRQAQEDFEVGCTILGPPSNPNSVMQRKARVDAGRRARERRQRGD</sequence>
<name>A0ABS4THK9_9PSEU</name>
<dbReference type="EMBL" id="JAGINW010000001">
    <property type="protein sequence ID" value="MBP2323922.1"/>
    <property type="molecule type" value="Genomic_DNA"/>
</dbReference>
<dbReference type="RefSeq" id="WP_209640905.1">
    <property type="nucleotide sequence ID" value="NZ_JAGINW010000001.1"/>
</dbReference>